<dbReference type="CTD" id="55109"/>
<dbReference type="Pfam" id="PF01585">
    <property type="entry name" value="G-patch"/>
    <property type="match status" value="1"/>
</dbReference>
<dbReference type="PANTHER" id="PTHR23106:SF24">
    <property type="entry name" value="ANGIOGENIC FACTOR WITH G PATCH AND FHA DOMAINS 1"/>
    <property type="match status" value="1"/>
</dbReference>
<dbReference type="InterPro" id="IPR041591">
    <property type="entry name" value="OCRE"/>
</dbReference>
<dbReference type="CDD" id="cd16164">
    <property type="entry name" value="OCRE_VG5Q"/>
    <property type="match status" value="1"/>
</dbReference>
<feature type="domain" description="G-patch" evidence="4">
    <location>
        <begin position="558"/>
        <end position="604"/>
    </location>
</feature>
<dbReference type="Pfam" id="PF17780">
    <property type="entry name" value="OCRE"/>
    <property type="match status" value="1"/>
</dbReference>
<keyword evidence="1" id="KW-0175">Coiled coil</keyword>
<dbReference type="SMART" id="SM00240">
    <property type="entry name" value="FHA"/>
    <property type="match status" value="1"/>
</dbReference>
<dbReference type="InterPro" id="IPR008984">
    <property type="entry name" value="SMAD_FHA_dom_sf"/>
</dbReference>
<feature type="coiled-coil region" evidence="1">
    <location>
        <begin position="109"/>
        <end position="157"/>
    </location>
</feature>
<dbReference type="SUPFAM" id="SSF49879">
    <property type="entry name" value="SMAD/FHA domain"/>
    <property type="match status" value="1"/>
</dbReference>
<evidence type="ECO:0000256" key="2">
    <source>
        <dbReference type="SAM" id="MobiDB-lite"/>
    </source>
</evidence>
<organism evidence="5 6">
    <name type="scientific">Petromyzon marinus</name>
    <name type="common">Sea lamprey</name>
    <dbReference type="NCBI Taxonomy" id="7757"/>
    <lineage>
        <taxon>Eukaryota</taxon>
        <taxon>Metazoa</taxon>
        <taxon>Chordata</taxon>
        <taxon>Craniata</taxon>
        <taxon>Vertebrata</taxon>
        <taxon>Cyclostomata</taxon>
        <taxon>Hyperoartia</taxon>
        <taxon>Petromyzontiformes</taxon>
        <taxon>Petromyzontidae</taxon>
        <taxon>Petromyzon</taxon>
    </lineage>
</organism>
<feature type="compositionally biased region" description="Acidic residues" evidence="2">
    <location>
        <begin position="1"/>
        <end position="11"/>
    </location>
</feature>
<feature type="compositionally biased region" description="Basic and acidic residues" evidence="2">
    <location>
        <begin position="528"/>
        <end position="558"/>
    </location>
</feature>
<sequence>MEQQEMDDVCGIDENNLHGEHVENGSGGGGVQCEKLTLQEDPPPSGTWQEEEEEDDTAMQRGESAETQEGDGGEETLALAESGRRGDTDDEFEEDGVRAEELSDLPEDAEILRRELLLCRKRLQKAEQLHGTVQRYNDDLRAQVEVLSKQVHELKKCRRQKTDAETQTDGTADTAQLGYEYGVSEYPSVEAVESEQQPPQQQPLENSTSRIQEPTVEAAAVEAEGVSLADSLRAAAEDAMQQSGMVYDEGTGLYYDYTTGFYYDATTQMYYDPNNGHYYYFDSEKGTYEYYTSVDLQPAEGTTKTKKKKTKKKDLEAELYKVTGSLKNLNLSGYSGQFDVEQQWPPCIRVMVVRSPVLNPGTLFIITSDTIATIGRAKDMDHTISIPEMGVSKFHAEVHFDLERQKYVLMDQGSQNGTIINGNRILQPKEHSDPHPLDHGDEVKFGETVLSFHIHPASETCDGCEPGQVIAHLRLNQKQAPQTGFSLLSKKEKEKIRLKELKQMKAKYGLQGSAHEDQEVLNNSKYANRAEQRRRTVGSEHPHHKDDAPASLHEEIDRGNKGRKLLEKMGWKHGEGLGRDSAGIKEPIKPHAMNKQAGLGSAPQLPADSPLLAAGNSRRAQNWEKARERFESFTTQKSKAAACHPPKKGQWVLGSGKKT</sequence>
<gene>
    <name evidence="6" type="primary">AGGF1</name>
</gene>
<dbReference type="InterPro" id="IPR053027">
    <property type="entry name" value="AGGF1"/>
</dbReference>
<reference evidence="6" key="1">
    <citation type="submission" date="2025-08" db="UniProtKB">
        <authorList>
            <consortium name="RefSeq"/>
        </authorList>
    </citation>
    <scope>IDENTIFICATION</scope>
    <source>
        <tissue evidence="6">Sperm</tissue>
    </source>
</reference>
<dbReference type="InterPro" id="IPR000253">
    <property type="entry name" value="FHA_dom"/>
</dbReference>
<dbReference type="RefSeq" id="XP_032824778.1">
    <property type="nucleotide sequence ID" value="XM_032968887.1"/>
</dbReference>
<dbReference type="Gene3D" id="2.60.200.20">
    <property type="match status" value="1"/>
</dbReference>
<dbReference type="PANTHER" id="PTHR23106">
    <property type="entry name" value="ANGIOGENIC FACTOR WITH G PATCH AND FHA DOMAINS 1"/>
    <property type="match status" value="1"/>
</dbReference>
<protein>
    <submittedName>
        <fullName evidence="6">Angiogenic factor with G patch and FHA domains 1 isoform X3</fullName>
    </submittedName>
</protein>
<evidence type="ECO:0000259" key="4">
    <source>
        <dbReference type="PROSITE" id="PS50174"/>
    </source>
</evidence>
<evidence type="ECO:0000313" key="5">
    <source>
        <dbReference type="Proteomes" id="UP001318040"/>
    </source>
</evidence>
<evidence type="ECO:0000256" key="1">
    <source>
        <dbReference type="SAM" id="Coils"/>
    </source>
</evidence>
<dbReference type="CDD" id="cd22686">
    <property type="entry name" value="FHA_AGGF1"/>
    <property type="match status" value="1"/>
</dbReference>
<feature type="domain" description="FHA" evidence="3">
    <location>
        <begin position="372"/>
        <end position="425"/>
    </location>
</feature>
<dbReference type="InterPro" id="IPR035624">
    <property type="entry name" value="AGGF1_OCRE"/>
</dbReference>
<feature type="region of interest" description="Disordered" evidence="2">
    <location>
        <begin position="515"/>
        <end position="558"/>
    </location>
</feature>
<feature type="region of interest" description="Disordered" evidence="2">
    <location>
        <begin position="594"/>
        <end position="659"/>
    </location>
</feature>
<accession>A0AAJ7TY08</accession>
<name>A0AAJ7TY08_PETMA</name>
<feature type="compositionally biased region" description="Basic and acidic residues" evidence="2">
    <location>
        <begin position="621"/>
        <end position="631"/>
    </location>
</feature>
<dbReference type="SMART" id="SM00443">
    <property type="entry name" value="G_patch"/>
    <property type="match status" value="1"/>
</dbReference>
<dbReference type="PROSITE" id="PS50006">
    <property type="entry name" value="FHA_DOMAIN"/>
    <property type="match status" value="1"/>
</dbReference>
<evidence type="ECO:0000313" key="6">
    <source>
        <dbReference type="RefSeq" id="XP_032824778.1"/>
    </source>
</evidence>
<dbReference type="Pfam" id="PF00498">
    <property type="entry name" value="FHA"/>
    <property type="match status" value="1"/>
</dbReference>
<feature type="region of interest" description="Disordered" evidence="2">
    <location>
        <begin position="1"/>
        <end position="103"/>
    </location>
</feature>
<evidence type="ECO:0000259" key="3">
    <source>
        <dbReference type="PROSITE" id="PS50006"/>
    </source>
</evidence>
<dbReference type="AlphaFoldDB" id="A0AAJ7TY08"/>
<proteinExistence type="predicted"/>
<dbReference type="PROSITE" id="PS50174">
    <property type="entry name" value="G_PATCH"/>
    <property type="match status" value="1"/>
</dbReference>
<dbReference type="Proteomes" id="UP001318040">
    <property type="component" value="Chromosome 40"/>
</dbReference>
<keyword evidence="5" id="KW-1185">Reference proteome</keyword>
<dbReference type="InterPro" id="IPR000467">
    <property type="entry name" value="G_patch_dom"/>
</dbReference>
<dbReference type="GO" id="GO:0003676">
    <property type="term" value="F:nucleic acid binding"/>
    <property type="evidence" value="ECO:0007669"/>
    <property type="project" value="InterPro"/>
</dbReference>